<dbReference type="InterPro" id="IPR012337">
    <property type="entry name" value="RNaseH-like_sf"/>
</dbReference>
<comment type="caution">
    <text evidence="1">The sequence shown here is derived from an EMBL/GenBank/DDBJ whole genome shotgun (WGS) entry which is preliminary data.</text>
</comment>
<dbReference type="EMBL" id="JARK01001395">
    <property type="protein sequence ID" value="EYC09639.1"/>
    <property type="molecule type" value="Genomic_DNA"/>
</dbReference>
<evidence type="ECO:0000313" key="1">
    <source>
        <dbReference type="EMBL" id="EYC09639.1"/>
    </source>
</evidence>
<dbReference type="STRING" id="53326.A0A016U2Y3"/>
<sequence length="135" mass="15777">MLCSCDWDLMKKIADVLKPQAVTFQSAQNRYYSLISVVVHLYRVLLEKLEEGGSLIHVKRAIRTGLISRLHYYEDNEELVMGTIVDPRYKDEYLDESKRNSRKRMEEIIISLRQPQPSPIHEVLRIPFSLFGSPI</sequence>
<dbReference type="AlphaFoldDB" id="A0A016U2Y3"/>
<dbReference type="OrthoDB" id="5865631at2759"/>
<protein>
    <submittedName>
        <fullName evidence="1">Uncharacterized protein</fullName>
    </submittedName>
</protein>
<proteinExistence type="predicted"/>
<gene>
    <name evidence="1" type="primary">Acey_s0059.g2974</name>
    <name evidence="1" type="ORF">Y032_0059g2974</name>
</gene>
<reference evidence="2" key="1">
    <citation type="journal article" date="2015" name="Nat. Genet.">
        <title>The genome and transcriptome of the zoonotic hookworm Ancylostoma ceylanicum identify infection-specific gene families.</title>
        <authorList>
            <person name="Schwarz E.M."/>
            <person name="Hu Y."/>
            <person name="Antoshechkin I."/>
            <person name="Miller M.M."/>
            <person name="Sternberg P.W."/>
            <person name="Aroian R.V."/>
        </authorList>
    </citation>
    <scope>NUCLEOTIDE SEQUENCE</scope>
    <source>
        <strain evidence="2">HY135</strain>
    </source>
</reference>
<keyword evidence="2" id="KW-1185">Reference proteome</keyword>
<organism evidence="1 2">
    <name type="scientific">Ancylostoma ceylanicum</name>
    <dbReference type="NCBI Taxonomy" id="53326"/>
    <lineage>
        <taxon>Eukaryota</taxon>
        <taxon>Metazoa</taxon>
        <taxon>Ecdysozoa</taxon>
        <taxon>Nematoda</taxon>
        <taxon>Chromadorea</taxon>
        <taxon>Rhabditida</taxon>
        <taxon>Rhabditina</taxon>
        <taxon>Rhabditomorpha</taxon>
        <taxon>Strongyloidea</taxon>
        <taxon>Ancylostomatidae</taxon>
        <taxon>Ancylostomatinae</taxon>
        <taxon>Ancylostoma</taxon>
    </lineage>
</organism>
<name>A0A016U2Y3_9BILA</name>
<accession>A0A016U2Y3</accession>
<dbReference type="Proteomes" id="UP000024635">
    <property type="component" value="Unassembled WGS sequence"/>
</dbReference>
<dbReference type="SUPFAM" id="SSF53098">
    <property type="entry name" value="Ribonuclease H-like"/>
    <property type="match status" value="1"/>
</dbReference>
<evidence type="ECO:0000313" key="2">
    <source>
        <dbReference type="Proteomes" id="UP000024635"/>
    </source>
</evidence>